<dbReference type="EMBL" id="CAJOBA010115043">
    <property type="protein sequence ID" value="CAF4564751.1"/>
    <property type="molecule type" value="Genomic_DNA"/>
</dbReference>
<dbReference type="Proteomes" id="UP000682733">
    <property type="component" value="Unassembled WGS sequence"/>
</dbReference>
<dbReference type="InterPro" id="IPR032675">
    <property type="entry name" value="LRR_dom_sf"/>
</dbReference>
<dbReference type="AlphaFoldDB" id="A0A8S2GB84"/>
<accession>A0A8S2GB84</accession>
<feature type="non-terminal residue" evidence="1">
    <location>
        <position position="110"/>
    </location>
</feature>
<sequence>QLCSIEQLETFDIRYNQLETLPLCIRQMKSLQSMHTFNDRFQRTGLHLLGNNIIEPPKQYWKSTDIQRLYNYTDNKKKLISKYYYHMKLIIIGTKNVGKSRLIQSLINNK</sequence>
<dbReference type="Gene3D" id="3.80.10.10">
    <property type="entry name" value="Ribonuclease Inhibitor"/>
    <property type="match status" value="1"/>
</dbReference>
<dbReference type="EMBL" id="CAJNOK010078099">
    <property type="protein sequence ID" value="CAF1678088.1"/>
    <property type="molecule type" value="Genomic_DNA"/>
</dbReference>
<comment type="caution">
    <text evidence="1">The sequence shown here is derived from an EMBL/GenBank/DDBJ whole genome shotgun (WGS) entry which is preliminary data.</text>
</comment>
<dbReference type="SUPFAM" id="SSF52075">
    <property type="entry name" value="Outer arm dynein light chain 1"/>
    <property type="match status" value="1"/>
</dbReference>
<organism evidence="1 3">
    <name type="scientific">Didymodactylos carnosus</name>
    <dbReference type="NCBI Taxonomy" id="1234261"/>
    <lineage>
        <taxon>Eukaryota</taxon>
        <taxon>Metazoa</taxon>
        <taxon>Spiralia</taxon>
        <taxon>Gnathifera</taxon>
        <taxon>Rotifera</taxon>
        <taxon>Eurotatoria</taxon>
        <taxon>Bdelloidea</taxon>
        <taxon>Philodinida</taxon>
        <taxon>Philodinidae</taxon>
        <taxon>Didymodactylos</taxon>
    </lineage>
</organism>
<name>A0A8S2GB84_9BILA</name>
<evidence type="ECO:0000313" key="2">
    <source>
        <dbReference type="EMBL" id="CAF4564751.1"/>
    </source>
</evidence>
<dbReference type="Proteomes" id="UP000677228">
    <property type="component" value="Unassembled WGS sequence"/>
</dbReference>
<evidence type="ECO:0000313" key="3">
    <source>
        <dbReference type="Proteomes" id="UP000677228"/>
    </source>
</evidence>
<proteinExistence type="predicted"/>
<evidence type="ECO:0000313" key="1">
    <source>
        <dbReference type="EMBL" id="CAF1678088.1"/>
    </source>
</evidence>
<gene>
    <name evidence="1" type="ORF">OVA965_LOCUS45964</name>
    <name evidence="2" type="ORF">TMI583_LOCUS50015</name>
</gene>
<feature type="non-terminal residue" evidence="1">
    <location>
        <position position="1"/>
    </location>
</feature>
<protein>
    <submittedName>
        <fullName evidence="1">Uncharacterized protein</fullName>
    </submittedName>
</protein>
<reference evidence="1" key="1">
    <citation type="submission" date="2021-02" db="EMBL/GenBank/DDBJ databases">
        <authorList>
            <person name="Nowell W R."/>
        </authorList>
    </citation>
    <scope>NUCLEOTIDE SEQUENCE</scope>
</reference>